<dbReference type="Pfam" id="PF13430">
    <property type="entry name" value="DUF4112"/>
    <property type="match status" value="1"/>
</dbReference>
<protein>
    <submittedName>
        <fullName evidence="2">Uncharacterized protein</fullName>
    </submittedName>
</protein>
<dbReference type="PANTHER" id="PTHR35519:SF2">
    <property type="entry name" value="PH DOMAIN PROTEIN"/>
    <property type="match status" value="1"/>
</dbReference>
<name>A0AAD5SGG0_9FUNG</name>
<reference evidence="2" key="1">
    <citation type="submission" date="2020-05" db="EMBL/GenBank/DDBJ databases">
        <title>Phylogenomic resolution of chytrid fungi.</title>
        <authorList>
            <person name="Stajich J.E."/>
            <person name="Amses K."/>
            <person name="Simmons R."/>
            <person name="Seto K."/>
            <person name="Myers J."/>
            <person name="Bonds A."/>
            <person name="Quandt C.A."/>
            <person name="Barry K."/>
            <person name="Liu P."/>
            <person name="Grigoriev I."/>
            <person name="Longcore J.E."/>
            <person name="James T.Y."/>
        </authorList>
    </citation>
    <scope>NUCLEOTIDE SEQUENCE</scope>
    <source>
        <strain evidence="2">JEL0318</strain>
    </source>
</reference>
<dbReference type="EMBL" id="JADGJD010000270">
    <property type="protein sequence ID" value="KAJ3052740.1"/>
    <property type="molecule type" value="Genomic_DNA"/>
</dbReference>
<feature type="compositionally biased region" description="Polar residues" evidence="1">
    <location>
        <begin position="41"/>
        <end position="57"/>
    </location>
</feature>
<keyword evidence="3" id="KW-1185">Reference proteome</keyword>
<evidence type="ECO:0000256" key="1">
    <source>
        <dbReference type="SAM" id="MobiDB-lite"/>
    </source>
</evidence>
<evidence type="ECO:0000313" key="3">
    <source>
        <dbReference type="Proteomes" id="UP001212841"/>
    </source>
</evidence>
<gene>
    <name evidence="2" type="ORF">HK097_005771</name>
</gene>
<dbReference type="Proteomes" id="UP001212841">
    <property type="component" value="Unassembled WGS sequence"/>
</dbReference>
<dbReference type="InterPro" id="IPR025187">
    <property type="entry name" value="DUF4112"/>
</dbReference>
<evidence type="ECO:0000313" key="2">
    <source>
        <dbReference type="EMBL" id="KAJ3052740.1"/>
    </source>
</evidence>
<accession>A0AAD5SGG0</accession>
<proteinExistence type="predicted"/>
<sequence length="348" mass="37474">MSIPSEKTIPTAQTAPAPPPRAVPAPLSSASGAEPIESVRSIPSVSPAPQNWTQKTISVPGTSKTITVPTSVSAMKAQIDPYLQSLPDLKTLPKSIPTNPVALYRTTNTLYKQTRSTLEPIVAPLIAPLFVDDAPSRQRNFARIQQLCTLLDAKYKIPIVGITVGIDPLISAVPVIGDVVSTVLSAYIVYLTRRFKVPWTTTARMVLNVALNGSVGAIPWVGSLFDVAYKPNLRNLQLLEQHLRTEAIEKFNRDPAEVDAALARAREGLVLDDNENNAALPEGKGKGKATVGGGSFLTPKEDDFHLPAGFYPDVREDTRFAGEASAAKAEGYQKLYPDVASEGVTKRR</sequence>
<organism evidence="2 3">
    <name type="scientific">Rhizophlyctis rosea</name>
    <dbReference type="NCBI Taxonomy" id="64517"/>
    <lineage>
        <taxon>Eukaryota</taxon>
        <taxon>Fungi</taxon>
        <taxon>Fungi incertae sedis</taxon>
        <taxon>Chytridiomycota</taxon>
        <taxon>Chytridiomycota incertae sedis</taxon>
        <taxon>Chytridiomycetes</taxon>
        <taxon>Rhizophlyctidales</taxon>
        <taxon>Rhizophlyctidaceae</taxon>
        <taxon>Rhizophlyctis</taxon>
    </lineage>
</organism>
<feature type="region of interest" description="Disordered" evidence="1">
    <location>
        <begin position="1"/>
        <end position="57"/>
    </location>
</feature>
<dbReference type="AlphaFoldDB" id="A0AAD5SGG0"/>
<dbReference type="PANTHER" id="PTHR35519">
    <property type="entry name" value="MEMBRANE PROTEINS"/>
    <property type="match status" value="1"/>
</dbReference>
<comment type="caution">
    <text evidence="2">The sequence shown here is derived from an EMBL/GenBank/DDBJ whole genome shotgun (WGS) entry which is preliminary data.</text>
</comment>